<name>A0A4Y9SEL6_9BURK</name>
<dbReference type="SUPFAM" id="SSF56281">
    <property type="entry name" value="Metallo-hydrolase/oxidoreductase"/>
    <property type="match status" value="1"/>
</dbReference>
<evidence type="ECO:0000256" key="3">
    <source>
        <dbReference type="ARBA" id="ARBA00022801"/>
    </source>
</evidence>
<protein>
    <submittedName>
        <fullName evidence="7">MBL fold metallo-hydrolase</fullName>
    </submittedName>
</protein>
<evidence type="ECO:0000313" key="8">
    <source>
        <dbReference type="Proteomes" id="UP000298438"/>
    </source>
</evidence>
<dbReference type="OrthoDB" id="5443440at2"/>
<feature type="signal peptide" evidence="5">
    <location>
        <begin position="1"/>
        <end position="36"/>
    </location>
</feature>
<dbReference type="Pfam" id="PF00753">
    <property type="entry name" value="Lactamase_B"/>
    <property type="match status" value="1"/>
</dbReference>
<reference evidence="7 8" key="1">
    <citation type="submission" date="2019-03" db="EMBL/GenBank/DDBJ databases">
        <title>Draft Genome Sequence of Massilia arenosa sp. nov., a Novel Massilia Species Isolated from a Sandy-loam Maize Soil.</title>
        <authorList>
            <person name="Raths R."/>
            <person name="Peta V."/>
            <person name="Bucking H."/>
        </authorList>
    </citation>
    <scope>NUCLEOTIDE SEQUENCE [LARGE SCALE GENOMIC DNA]</scope>
    <source>
        <strain evidence="7 8">MC02</strain>
    </source>
</reference>
<dbReference type="Proteomes" id="UP000298438">
    <property type="component" value="Unassembled WGS sequence"/>
</dbReference>
<comment type="similarity">
    <text evidence="1">Belongs to the metallo-beta-lactamase superfamily.</text>
</comment>
<dbReference type="SMART" id="SM00849">
    <property type="entry name" value="Lactamase_B"/>
    <property type="match status" value="1"/>
</dbReference>
<evidence type="ECO:0000256" key="1">
    <source>
        <dbReference type="ARBA" id="ARBA00007749"/>
    </source>
</evidence>
<gene>
    <name evidence="7" type="ORF">E4L96_08970</name>
</gene>
<sequence length="344" mass="36871">MRGGHRFPPSRPRARKDSMRLALLLTLLLTAHLGRAAAPLGQVAPPAVFRFHLGTAEVTVLNDGSMPIAAGDDMRHATPQQVRQALTAAFLTSPVETSHNAFLINTGARLLLVDAGGGDLVPTLGRLEANLRAAGHTPEQVDAIYITHMHGDHIGGLTQQGRRLYPNATVFVNRREAEHWLDPAEEARAAPQRRELYQTARARLAPYQAARKFQTFEGDMAFEGGLRAIAGHGHTPGHTAYVLQAGGKRLLLIGDQIHLGALQFPYPQATIRYDYVPAAAQAERRRSLEDAADHCALVAGAHLPFPGVGHVRRAGQGFAFVPLAYSPTGQPVACPTAAPAGTSP</sequence>
<keyword evidence="8" id="KW-1185">Reference proteome</keyword>
<evidence type="ECO:0000256" key="2">
    <source>
        <dbReference type="ARBA" id="ARBA00022723"/>
    </source>
</evidence>
<dbReference type="GO" id="GO:0016787">
    <property type="term" value="F:hydrolase activity"/>
    <property type="evidence" value="ECO:0007669"/>
    <property type="project" value="UniProtKB-KW"/>
</dbReference>
<dbReference type="PANTHER" id="PTHR42978:SF6">
    <property type="entry name" value="QUORUM-QUENCHING LACTONASE YTNP-RELATED"/>
    <property type="match status" value="1"/>
</dbReference>
<keyword evidence="2" id="KW-0479">Metal-binding</keyword>
<evidence type="ECO:0000259" key="6">
    <source>
        <dbReference type="SMART" id="SM00849"/>
    </source>
</evidence>
<keyword evidence="4" id="KW-0862">Zinc</keyword>
<dbReference type="CDD" id="cd07720">
    <property type="entry name" value="OPHC2-like_MBL-fold"/>
    <property type="match status" value="1"/>
</dbReference>
<dbReference type="InterPro" id="IPR036866">
    <property type="entry name" value="RibonucZ/Hydroxyglut_hydro"/>
</dbReference>
<dbReference type="InterPro" id="IPR001279">
    <property type="entry name" value="Metallo-B-lactamas"/>
</dbReference>
<keyword evidence="3 7" id="KW-0378">Hydrolase</keyword>
<dbReference type="EMBL" id="SPVF01000121">
    <property type="protein sequence ID" value="TFW21352.1"/>
    <property type="molecule type" value="Genomic_DNA"/>
</dbReference>
<dbReference type="GO" id="GO:0046872">
    <property type="term" value="F:metal ion binding"/>
    <property type="evidence" value="ECO:0007669"/>
    <property type="project" value="UniProtKB-KW"/>
</dbReference>
<accession>A0A4Y9SEL6</accession>
<evidence type="ECO:0000256" key="4">
    <source>
        <dbReference type="ARBA" id="ARBA00022833"/>
    </source>
</evidence>
<evidence type="ECO:0000313" key="7">
    <source>
        <dbReference type="EMBL" id="TFW21352.1"/>
    </source>
</evidence>
<proteinExistence type="inferred from homology"/>
<organism evidence="7 8">
    <name type="scientific">Zemynaea arenosa</name>
    <dbReference type="NCBI Taxonomy" id="2561931"/>
    <lineage>
        <taxon>Bacteria</taxon>
        <taxon>Pseudomonadati</taxon>
        <taxon>Pseudomonadota</taxon>
        <taxon>Betaproteobacteria</taxon>
        <taxon>Burkholderiales</taxon>
        <taxon>Oxalobacteraceae</taxon>
        <taxon>Telluria group</taxon>
        <taxon>Zemynaea</taxon>
    </lineage>
</organism>
<dbReference type="Gene3D" id="3.60.15.10">
    <property type="entry name" value="Ribonuclease Z/Hydroxyacylglutathione hydrolase-like"/>
    <property type="match status" value="1"/>
</dbReference>
<keyword evidence="5" id="KW-0732">Signal</keyword>
<feature type="domain" description="Metallo-beta-lactamase" evidence="6">
    <location>
        <begin position="98"/>
        <end position="302"/>
    </location>
</feature>
<evidence type="ECO:0000256" key="5">
    <source>
        <dbReference type="SAM" id="SignalP"/>
    </source>
</evidence>
<dbReference type="InterPro" id="IPR051013">
    <property type="entry name" value="MBL_superfamily_lactonases"/>
</dbReference>
<dbReference type="AlphaFoldDB" id="A0A4Y9SEL6"/>
<comment type="caution">
    <text evidence="7">The sequence shown here is derived from an EMBL/GenBank/DDBJ whole genome shotgun (WGS) entry which is preliminary data.</text>
</comment>
<dbReference type="PANTHER" id="PTHR42978">
    <property type="entry name" value="QUORUM-QUENCHING LACTONASE YTNP-RELATED-RELATED"/>
    <property type="match status" value="1"/>
</dbReference>
<feature type="chain" id="PRO_5021252100" evidence="5">
    <location>
        <begin position="37"/>
        <end position="344"/>
    </location>
</feature>